<evidence type="ECO:0000256" key="10">
    <source>
        <dbReference type="ARBA" id="ARBA00022840"/>
    </source>
</evidence>
<dbReference type="SUPFAM" id="SSF53784">
    <property type="entry name" value="Phosphofructokinase"/>
    <property type="match status" value="1"/>
</dbReference>
<comment type="pathway">
    <text evidence="3 14">Carbohydrate degradation; glycolysis; D-glyceraldehyde 3-phosphate and glycerone phosphate from D-glucose: step 3/4.</text>
</comment>
<feature type="binding site" description="in other chain" evidence="14">
    <location>
        <position position="167"/>
    </location>
    <ligand>
        <name>ADP</name>
        <dbReference type="ChEBI" id="CHEBI:456216"/>
        <note>allosteric activator; ligand shared between dimeric partners</note>
    </ligand>
</feature>
<evidence type="ECO:0000256" key="7">
    <source>
        <dbReference type="ARBA" id="ARBA00022723"/>
    </source>
</evidence>
<dbReference type="GO" id="GO:0005945">
    <property type="term" value="C:6-phosphofructokinase complex"/>
    <property type="evidence" value="ECO:0007669"/>
    <property type="project" value="TreeGrafter"/>
</dbReference>
<dbReference type="InterPro" id="IPR012003">
    <property type="entry name" value="ATP_PFK_prok-type"/>
</dbReference>
<evidence type="ECO:0000256" key="8">
    <source>
        <dbReference type="ARBA" id="ARBA00022741"/>
    </source>
</evidence>
<dbReference type="InterPro" id="IPR022953">
    <property type="entry name" value="ATP_PFK"/>
</dbReference>
<dbReference type="GO" id="GO:0070095">
    <property type="term" value="F:fructose-6-phosphate binding"/>
    <property type="evidence" value="ECO:0007669"/>
    <property type="project" value="TreeGrafter"/>
</dbReference>
<dbReference type="FunFam" id="3.40.50.450:FF:000001">
    <property type="entry name" value="ATP-dependent 6-phosphofructokinase"/>
    <property type="match status" value="1"/>
</dbReference>
<evidence type="ECO:0000259" key="15">
    <source>
        <dbReference type="Pfam" id="PF00365"/>
    </source>
</evidence>
<dbReference type="InterPro" id="IPR035966">
    <property type="entry name" value="PKF_sf"/>
</dbReference>
<dbReference type="EMBL" id="JACJFM010000001">
    <property type="protein sequence ID" value="MBB1485193.1"/>
    <property type="molecule type" value="Genomic_DNA"/>
</dbReference>
<evidence type="ECO:0000256" key="3">
    <source>
        <dbReference type="ARBA" id="ARBA00004679"/>
    </source>
</evidence>
<dbReference type="GO" id="GO:0016208">
    <property type="term" value="F:AMP binding"/>
    <property type="evidence" value="ECO:0007669"/>
    <property type="project" value="TreeGrafter"/>
</dbReference>
<evidence type="ECO:0000256" key="1">
    <source>
        <dbReference type="ARBA" id="ARBA00001946"/>
    </source>
</evidence>
<dbReference type="GO" id="GO:0006002">
    <property type="term" value="P:fructose 6-phosphate metabolic process"/>
    <property type="evidence" value="ECO:0007669"/>
    <property type="project" value="UniProtKB-UniRule"/>
</dbReference>
<accession>A0A839IIN2</accession>
<dbReference type="PRINTS" id="PR00476">
    <property type="entry name" value="PHFRCTKINASE"/>
</dbReference>
<evidence type="ECO:0000256" key="9">
    <source>
        <dbReference type="ARBA" id="ARBA00022777"/>
    </source>
</evidence>
<dbReference type="FunFam" id="3.40.50.460:FF:000002">
    <property type="entry name" value="ATP-dependent 6-phosphofructokinase"/>
    <property type="match status" value="1"/>
</dbReference>
<keyword evidence="5 14" id="KW-0021">Allosteric enzyme</keyword>
<comment type="similarity">
    <text evidence="14">Belongs to the phosphofructokinase type A (PFKA) family. ATP-dependent PFK group I subfamily. Prokaryotic clade 'B1' sub-subfamily.</text>
</comment>
<keyword evidence="8 14" id="KW-0547">Nucleotide-binding</keyword>
<protein>
    <recommendedName>
        <fullName evidence="14">ATP-dependent 6-phosphofructokinase</fullName>
        <shortName evidence="14">ATP-PFK</shortName>
        <shortName evidence="14">Phosphofructokinase</shortName>
        <ecNumber evidence="14">2.7.1.11</ecNumber>
    </recommendedName>
    <alternativeName>
        <fullName evidence="14">Phosphohexokinase</fullName>
    </alternativeName>
</protein>
<dbReference type="InterPro" id="IPR012828">
    <property type="entry name" value="PFKA_ATP_prok"/>
</dbReference>
<dbReference type="Gene3D" id="3.40.50.450">
    <property type="match status" value="1"/>
</dbReference>
<evidence type="ECO:0000313" key="16">
    <source>
        <dbReference type="EMBL" id="MBB1485193.1"/>
    </source>
</evidence>
<dbReference type="NCBIfam" id="NF002872">
    <property type="entry name" value="PRK03202.1"/>
    <property type="match status" value="1"/>
</dbReference>
<feature type="binding site" evidence="14">
    <location>
        <position position="23"/>
    </location>
    <ligand>
        <name>ATP</name>
        <dbReference type="ChEBI" id="CHEBI:30616"/>
    </ligand>
</feature>
<evidence type="ECO:0000313" key="17">
    <source>
        <dbReference type="Proteomes" id="UP000565262"/>
    </source>
</evidence>
<sequence>MYAVPELKPCHSFSRIAVLTSGGDAPGMNAAVRAVVRTAIARGIDCFGVHRGYSGLVDGDIRPMTSRSVKNIIQRGGTILKSDRCLEFKEQAIRWQAYETLTEMGIEALVVIGGDGSLAGARLFAKETGMPVIGLPGTIDNDIPASDDTIGFDTAVNTALDAIDRIRDTADSHGRVFLVEVMGRNSGHIASEVGIAGGADFVVLPETEVRSDTFQELSTERTRFEEKSALIIVAEGENEQRIHQIAGDLKQQGHEPRICILGHTQRGGSPTGHDRVLASGMGAIAVEFLLAGYGCHMVGVRSGAFFACPLDEIHLAHPESAAEQSFDSLWRLLK</sequence>
<keyword evidence="12 14" id="KW-0324">Glycolysis</keyword>
<name>A0A839IIN2_9GAMM</name>
<dbReference type="PIRSF" id="PIRSF000532">
    <property type="entry name" value="ATP_PFK_prok"/>
    <property type="match status" value="1"/>
</dbReference>
<dbReference type="Pfam" id="PF00365">
    <property type="entry name" value="PFK"/>
    <property type="match status" value="1"/>
</dbReference>
<dbReference type="RefSeq" id="WP_182806968.1">
    <property type="nucleotide sequence ID" value="NZ_JACJFM010000001.1"/>
</dbReference>
<comment type="catalytic activity">
    <reaction evidence="13 14">
        <text>beta-D-fructose 6-phosphate + ATP = beta-D-fructose 1,6-bisphosphate + ADP + H(+)</text>
        <dbReference type="Rhea" id="RHEA:16109"/>
        <dbReference type="ChEBI" id="CHEBI:15378"/>
        <dbReference type="ChEBI" id="CHEBI:30616"/>
        <dbReference type="ChEBI" id="CHEBI:32966"/>
        <dbReference type="ChEBI" id="CHEBI:57634"/>
        <dbReference type="ChEBI" id="CHEBI:456216"/>
        <dbReference type="EC" id="2.7.1.11"/>
    </reaction>
</comment>
<comment type="subcellular location">
    <subcellularLocation>
        <location evidence="2 14">Cytoplasm</location>
    </subcellularLocation>
</comment>
<dbReference type="UniPathway" id="UPA00109">
    <property type="reaction ID" value="UER00182"/>
</dbReference>
<keyword evidence="4 14" id="KW-0963">Cytoplasm</keyword>
<comment type="function">
    <text evidence="14">Catalyzes the phosphorylation of D-fructose 6-phosphate to fructose 1,6-bisphosphate by ATP, the first committing step of glycolysis.</text>
</comment>
<keyword evidence="11 14" id="KW-0460">Magnesium</keyword>
<dbReference type="GO" id="GO:0030388">
    <property type="term" value="P:fructose 1,6-bisphosphate metabolic process"/>
    <property type="evidence" value="ECO:0007669"/>
    <property type="project" value="TreeGrafter"/>
</dbReference>
<dbReference type="EC" id="2.7.1.11" evidence="14"/>
<dbReference type="GO" id="GO:0003872">
    <property type="term" value="F:6-phosphofructokinase activity"/>
    <property type="evidence" value="ECO:0007669"/>
    <property type="project" value="UniProtKB-UniRule"/>
</dbReference>
<dbReference type="InterPro" id="IPR000023">
    <property type="entry name" value="Phosphofructokinase_dom"/>
</dbReference>
<dbReference type="Gene3D" id="3.40.50.460">
    <property type="entry name" value="Phosphofructokinase domain"/>
    <property type="match status" value="1"/>
</dbReference>
<evidence type="ECO:0000256" key="13">
    <source>
        <dbReference type="ARBA" id="ARBA00048070"/>
    </source>
</evidence>
<dbReference type="Proteomes" id="UP000565262">
    <property type="component" value="Unassembled WGS sequence"/>
</dbReference>
<dbReference type="GO" id="GO:0046872">
    <property type="term" value="F:metal ion binding"/>
    <property type="evidence" value="ECO:0007669"/>
    <property type="project" value="UniProtKB-KW"/>
</dbReference>
<dbReference type="HAMAP" id="MF_00339">
    <property type="entry name" value="Phosphofructokinase_I_B1"/>
    <property type="match status" value="1"/>
</dbReference>
<keyword evidence="7 14" id="KW-0479">Metal-binding</keyword>
<feature type="binding site" description="in other chain" evidence="14">
    <location>
        <position position="235"/>
    </location>
    <ligand>
        <name>substrate</name>
        <note>ligand shared between dimeric partners</note>
    </ligand>
</feature>
<comment type="caution">
    <text evidence="16">The sequence shown here is derived from an EMBL/GenBank/DDBJ whole genome shotgun (WGS) entry which is preliminary data.</text>
</comment>
<dbReference type="GO" id="GO:0042802">
    <property type="term" value="F:identical protein binding"/>
    <property type="evidence" value="ECO:0007669"/>
    <property type="project" value="TreeGrafter"/>
</dbReference>
<feature type="binding site" evidence="14">
    <location>
        <position position="257"/>
    </location>
    <ligand>
        <name>substrate</name>
        <note>ligand shared between dimeric partners</note>
    </ligand>
</feature>
<feature type="binding site" description="in other chain" evidence="14">
    <location>
        <begin position="198"/>
        <end position="200"/>
    </location>
    <ligand>
        <name>ADP</name>
        <dbReference type="ChEBI" id="CHEBI:456216"/>
        <note>allosteric activator; ligand shared between dimeric partners</note>
    </ligand>
</feature>
<feature type="binding site" description="in other chain" evidence="14">
    <location>
        <begin position="263"/>
        <end position="266"/>
    </location>
    <ligand>
        <name>substrate</name>
        <note>ligand shared between dimeric partners</note>
    </ligand>
</feature>
<feature type="binding site" evidence="14">
    <location>
        <begin position="84"/>
        <end position="85"/>
    </location>
    <ligand>
        <name>ATP</name>
        <dbReference type="ChEBI" id="CHEBI:30616"/>
    </ligand>
</feature>
<keyword evidence="9 14" id="KW-0418">Kinase</keyword>
<feature type="binding site" evidence="14">
    <location>
        <position position="115"/>
    </location>
    <ligand>
        <name>Mg(2+)</name>
        <dbReference type="ChEBI" id="CHEBI:18420"/>
        <note>catalytic</note>
    </ligand>
</feature>
<dbReference type="GO" id="GO:0048029">
    <property type="term" value="F:monosaccharide binding"/>
    <property type="evidence" value="ECO:0007669"/>
    <property type="project" value="TreeGrafter"/>
</dbReference>
<evidence type="ECO:0000256" key="14">
    <source>
        <dbReference type="HAMAP-Rule" id="MF_00339"/>
    </source>
</evidence>
<feature type="binding site" evidence="14">
    <location>
        <begin position="114"/>
        <end position="117"/>
    </location>
    <ligand>
        <name>ATP</name>
        <dbReference type="ChEBI" id="CHEBI:30616"/>
    </ligand>
</feature>
<feature type="binding site" evidence="14">
    <location>
        <begin position="33"/>
        <end position="37"/>
    </location>
    <ligand>
        <name>ADP</name>
        <dbReference type="ChEBI" id="CHEBI:456216"/>
        <note>allosteric activator; ligand shared between dimeric partners</note>
    </ligand>
</feature>
<keyword evidence="10 14" id="KW-0067">ATP-binding</keyword>
<comment type="caution">
    <text evidence="14">Lacks conserved residue(s) required for the propagation of feature annotation.</text>
</comment>
<evidence type="ECO:0000256" key="2">
    <source>
        <dbReference type="ARBA" id="ARBA00004496"/>
    </source>
</evidence>
<proteinExistence type="inferred from homology"/>
<comment type="cofactor">
    <cofactor evidence="1 14">
        <name>Mg(2+)</name>
        <dbReference type="ChEBI" id="CHEBI:18420"/>
    </cofactor>
</comment>
<dbReference type="NCBIfam" id="TIGR02482">
    <property type="entry name" value="PFKA_ATP"/>
    <property type="match status" value="1"/>
</dbReference>
<reference evidence="16 17" key="1">
    <citation type="submission" date="2020-08" db="EMBL/GenBank/DDBJ databases">
        <title>Oceanospirillum sp. nov. isolated from marine sediment.</title>
        <authorList>
            <person name="Ji X."/>
        </authorList>
    </citation>
    <scope>NUCLEOTIDE SEQUENCE [LARGE SCALE GENOMIC DNA]</scope>
    <source>
        <strain evidence="16 17">D5</strain>
    </source>
</reference>
<feature type="binding site" description="in other chain" evidence="14">
    <location>
        <begin position="138"/>
        <end position="140"/>
    </location>
    <ligand>
        <name>substrate</name>
        <note>ligand shared between dimeric partners</note>
    </ligand>
</feature>
<comment type="subunit">
    <text evidence="14">Homotetramer.</text>
</comment>
<evidence type="ECO:0000256" key="12">
    <source>
        <dbReference type="ARBA" id="ARBA00023152"/>
    </source>
</evidence>
<dbReference type="PANTHER" id="PTHR13697">
    <property type="entry name" value="PHOSPHOFRUCTOKINASE"/>
    <property type="match status" value="1"/>
</dbReference>
<dbReference type="PANTHER" id="PTHR13697:SF4">
    <property type="entry name" value="ATP-DEPENDENT 6-PHOSPHOFRUCTOKINASE"/>
    <property type="match status" value="1"/>
</dbReference>
<dbReference type="GO" id="GO:0061621">
    <property type="term" value="P:canonical glycolysis"/>
    <property type="evidence" value="ECO:0007669"/>
    <property type="project" value="TreeGrafter"/>
</dbReference>
<feature type="domain" description="Phosphofructokinase" evidence="15">
    <location>
        <begin position="15"/>
        <end position="289"/>
    </location>
</feature>
<keyword evidence="17" id="KW-1185">Reference proteome</keyword>
<evidence type="ECO:0000256" key="11">
    <source>
        <dbReference type="ARBA" id="ARBA00022842"/>
    </source>
</evidence>
<organism evidence="16 17">
    <name type="scientific">Oceanospirillum sediminis</name>
    <dbReference type="NCBI Taxonomy" id="2760088"/>
    <lineage>
        <taxon>Bacteria</taxon>
        <taxon>Pseudomonadati</taxon>
        <taxon>Pseudomonadota</taxon>
        <taxon>Gammaproteobacteria</taxon>
        <taxon>Oceanospirillales</taxon>
        <taxon>Oceanospirillaceae</taxon>
        <taxon>Oceanospirillum</taxon>
    </lineage>
</organism>
<dbReference type="AlphaFoldDB" id="A0A839IIN2"/>
<dbReference type="PROSITE" id="PS00433">
    <property type="entry name" value="PHOSPHOFRUCTOKINASE"/>
    <property type="match status" value="1"/>
</dbReference>
<feature type="binding site" description="in other chain" evidence="14">
    <location>
        <begin position="182"/>
        <end position="184"/>
    </location>
    <ligand>
        <name>substrate</name>
        <note>ligand shared between dimeric partners</note>
    </ligand>
</feature>
<evidence type="ECO:0000256" key="5">
    <source>
        <dbReference type="ARBA" id="ARBA00022533"/>
    </source>
</evidence>
<feature type="binding site" evidence="14">
    <location>
        <position position="175"/>
    </location>
    <ligand>
        <name>substrate</name>
        <note>ligand shared between dimeric partners</note>
    </ligand>
</feature>
<keyword evidence="6 14" id="KW-0808">Transferase</keyword>
<gene>
    <name evidence="14 16" type="primary">pfkA</name>
    <name evidence="16" type="ORF">H4O21_00980</name>
</gene>
<dbReference type="GO" id="GO:0005524">
    <property type="term" value="F:ATP binding"/>
    <property type="evidence" value="ECO:0007669"/>
    <property type="project" value="UniProtKB-UniRule"/>
</dbReference>
<evidence type="ECO:0000256" key="4">
    <source>
        <dbReference type="ARBA" id="ARBA00022490"/>
    </source>
</evidence>
<evidence type="ECO:0000256" key="6">
    <source>
        <dbReference type="ARBA" id="ARBA00022679"/>
    </source>
</evidence>
<feature type="active site" description="Proton acceptor" evidence="14">
    <location>
        <position position="140"/>
    </location>
</feature>
<comment type="activity regulation">
    <text evidence="14">Allosterically activated by ADP and other diphosphonucleosides, and allosterically inhibited by phosphoenolpyruvate.</text>
</comment>
<dbReference type="InterPro" id="IPR015912">
    <property type="entry name" value="Phosphofructokinase_CS"/>
</dbReference>